<sequence length="95" mass="9938">MEMSPLFTLPATLGPARNRSVPGDGGDADTGRRTTPAGDARADNGKDELTGGAMAPMSRCTAVNFVVTAPTTGSRMVPEMATGKIMDVFVPKYNY</sequence>
<organism evidence="2">
    <name type="scientific">Oryza barthii</name>
    <dbReference type="NCBI Taxonomy" id="65489"/>
    <lineage>
        <taxon>Eukaryota</taxon>
        <taxon>Viridiplantae</taxon>
        <taxon>Streptophyta</taxon>
        <taxon>Embryophyta</taxon>
        <taxon>Tracheophyta</taxon>
        <taxon>Spermatophyta</taxon>
        <taxon>Magnoliopsida</taxon>
        <taxon>Liliopsida</taxon>
        <taxon>Poales</taxon>
        <taxon>Poaceae</taxon>
        <taxon>BOP clade</taxon>
        <taxon>Oryzoideae</taxon>
        <taxon>Oryzeae</taxon>
        <taxon>Oryzinae</taxon>
        <taxon>Oryza</taxon>
    </lineage>
</organism>
<accession>A0A0D3H7T8</accession>
<evidence type="ECO:0000313" key="3">
    <source>
        <dbReference type="Proteomes" id="UP000026960"/>
    </source>
</evidence>
<dbReference type="Proteomes" id="UP000026960">
    <property type="component" value="Chromosome 9"/>
</dbReference>
<keyword evidence="3" id="KW-1185">Reference proteome</keyword>
<evidence type="ECO:0000256" key="1">
    <source>
        <dbReference type="SAM" id="MobiDB-lite"/>
    </source>
</evidence>
<dbReference type="PaxDb" id="65489-OBART09G13180.1"/>
<proteinExistence type="predicted"/>
<evidence type="ECO:0000313" key="2">
    <source>
        <dbReference type="EnsemblPlants" id="OBART09G13180.1"/>
    </source>
</evidence>
<feature type="region of interest" description="Disordered" evidence="1">
    <location>
        <begin position="1"/>
        <end position="53"/>
    </location>
</feature>
<name>A0A0D3H7T8_9ORYZ</name>
<dbReference type="Gramene" id="OBART09G13180.1">
    <property type="protein sequence ID" value="OBART09G13180.1"/>
    <property type="gene ID" value="OBART09G13180"/>
</dbReference>
<dbReference type="AlphaFoldDB" id="A0A0D3H7T8"/>
<reference evidence="2" key="1">
    <citation type="journal article" date="2009" name="Rice">
        <title>De Novo Next Generation Sequencing of Plant Genomes.</title>
        <authorList>
            <person name="Rounsley S."/>
            <person name="Marri P.R."/>
            <person name="Yu Y."/>
            <person name="He R."/>
            <person name="Sisneros N."/>
            <person name="Goicoechea J.L."/>
            <person name="Lee S.J."/>
            <person name="Angelova A."/>
            <person name="Kudrna D."/>
            <person name="Luo M."/>
            <person name="Affourtit J."/>
            <person name="Desany B."/>
            <person name="Knight J."/>
            <person name="Niazi F."/>
            <person name="Egholm M."/>
            <person name="Wing R.A."/>
        </authorList>
    </citation>
    <scope>NUCLEOTIDE SEQUENCE [LARGE SCALE GENOMIC DNA]</scope>
    <source>
        <strain evidence="2">cv. IRGC 105608</strain>
    </source>
</reference>
<protein>
    <submittedName>
        <fullName evidence="2">Uncharacterized protein</fullName>
    </submittedName>
</protein>
<dbReference type="HOGENOM" id="CLU_2376175_0_0_1"/>
<feature type="compositionally biased region" description="Basic and acidic residues" evidence="1">
    <location>
        <begin position="40"/>
        <end position="49"/>
    </location>
</feature>
<reference evidence="2" key="2">
    <citation type="submission" date="2015-03" db="UniProtKB">
        <authorList>
            <consortium name="EnsemblPlants"/>
        </authorList>
    </citation>
    <scope>IDENTIFICATION</scope>
</reference>
<dbReference type="EnsemblPlants" id="OBART09G13180.1">
    <property type="protein sequence ID" value="OBART09G13180.1"/>
    <property type="gene ID" value="OBART09G13180"/>
</dbReference>